<dbReference type="NCBIfam" id="NF009167">
    <property type="entry name" value="PRK12514.1"/>
    <property type="match status" value="1"/>
</dbReference>
<dbReference type="EMBL" id="JAYWLC010000002">
    <property type="protein sequence ID" value="MER5171017.1"/>
    <property type="molecule type" value="Genomic_DNA"/>
</dbReference>
<dbReference type="InterPro" id="IPR013324">
    <property type="entry name" value="RNA_pol_sigma_r3/r4-like"/>
</dbReference>
<keyword evidence="8" id="KW-1185">Reference proteome</keyword>
<evidence type="ECO:0000256" key="4">
    <source>
        <dbReference type="ARBA" id="ARBA00023163"/>
    </source>
</evidence>
<keyword evidence="3" id="KW-0731">Sigma factor</keyword>
<dbReference type="Pfam" id="PF08281">
    <property type="entry name" value="Sigma70_r4_2"/>
    <property type="match status" value="1"/>
</dbReference>
<dbReference type="InterPro" id="IPR039425">
    <property type="entry name" value="RNA_pol_sigma-70-like"/>
</dbReference>
<dbReference type="NCBIfam" id="TIGR02937">
    <property type="entry name" value="sigma70-ECF"/>
    <property type="match status" value="1"/>
</dbReference>
<gene>
    <name evidence="7" type="ORF">VSX56_04440</name>
</gene>
<dbReference type="PANTHER" id="PTHR43133:SF62">
    <property type="entry name" value="RNA POLYMERASE SIGMA FACTOR SIGZ"/>
    <property type="match status" value="1"/>
</dbReference>
<keyword evidence="4" id="KW-0804">Transcription</keyword>
<evidence type="ECO:0000259" key="6">
    <source>
        <dbReference type="Pfam" id="PF08281"/>
    </source>
</evidence>
<dbReference type="InterPro" id="IPR014284">
    <property type="entry name" value="RNA_pol_sigma-70_dom"/>
</dbReference>
<comment type="similarity">
    <text evidence="1">Belongs to the sigma-70 factor family. ECF subfamily.</text>
</comment>
<evidence type="ECO:0000259" key="5">
    <source>
        <dbReference type="Pfam" id="PF04542"/>
    </source>
</evidence>
<reference evidence="7 8" key="1">
    <citation type="submission" date="2024-01" db="EMBL/GenBank/DDBJ databases">
        <authorList>
            <person name="Deng Y."/>
            <person name="Su J."/>
        </authorList>
    </citation>
    <scope>NUCLEOTIDE SEQUENCE [LARGE SCALE GENOMIC DNA]</scope>
    <source>
        <strain evidence="7 8">CPCC 100088</strain>
    </source>
</reference>
<evidence type="ECO:0000313" key="8">
    <source>
        <dbReference type="Proteomes" id="UP001438953"/>
    </source>
</evidence>
<protein>
    <submittedName>
        <fullName evidence="7">Sigma-70 family RNA polymerase sigma factor</fullName>
    </submittedName>
</protein>
<name>A0ABV1SDM9_9RHOB</name>
<sequence>MSTPEEIEALIARVVLRDKAAFSALYDATSAKLFGVCLKVLDNRAEAEEALQEVFLRIWRKADRYSVTGHSPMTWLITLARNLAIDRLRKRQRGRTDIDEVYDLSDDRPGPEACMIANSEAKRIGSCLEMLEDGRADAVRGAYLNGDSYADLAERHNVPLNTMRTWLRRSLMKLKDCMSQ</sequence>
<evidence type="ECO:0000313" key="7">
    <source>
        <dbReference type="EMBL" id="MER5171017.1"/>
    </source>
</evidence>
<accession>A0ABV1SDM9</accession>
<evidence type="ECO:0000256" key="3">
    <source>
        <dbReference type="ARBA" id="ARBA00023082"/>
    </source>
</evidence>
<dbReference type="InterPro" id="IPR007627">
    <property type="entry name" value="RNA_pol_sigma70_r2"/>
</dbReference>
<dbReference type="Gene3D" id="1.10.1740.10">
    <property type="match status" value="1"/>
</dbReference>
<dbReference type="PANTHER" id="PTHR43133">
    <property type="entry name" value="RNA POLYMERASE ECF-TYPE SIGMA FACTO"/>
    <property type="match status" value="1"/>
</dbReference>
<dbReference type="InterPro" id="IPR013325">
    <property type="entry name" value="RNA_pol_sigma_r2"/>
</dbReference>
<dbReference type="Proteomes" id="UP001438953">
    <property type="component" value="Unassembled WGS sequence"/>
</dbReference>
<comment type="caution">
    <text evidence="7">The sequence shown here is derived from an EMBL/GenBank/DDBJ whole genome shotgun (WGS) entry which is preliminary data.</text>
</comment>
<dbReference type="Pfam" id="PF04542">
    <property type="entry name" value="Sigma70_r2"/>
    <property type="match status" value="1"/>
</dbReference>
<proteinExistence type="inferred from homology"/>
<evidence type="ECO:0000256" key="1">
    <source>
        <dbReference type="ARBA" id="ARBA00010641"/>
    </source>
</evidence>
<dbReference type="InterPro" id="IPR036388">
    <property type="entry name" value="WH-like_DNA-bd_sf"/>
</dbReference>
<feature type="domain" description="RNA polymerase sigma factor 70 region 4 type 2" evidence="6">
    <location>
        <begin position="123"/>
        <end position="174"/>
    </location>
</feature>
<feature type="domain" description="RNA polymerase sigma-70 region 2" evidence="5">
    <location>
        <begin position="25"/>
        <end position="93"/>
    </location>
</feature>
<reference evidence="7 8" key="2">
    <citation type="submission" date="2024-06" db="EMBL/GenBank/DDBJ databases">
        <title>Thioclava kandeliae sp. nov. from a rhizosphere soil sample of Kandelia candel in a mangrove.</title>
        <authorList>
            <person name="Mu T."/>
        </authorList>
    </citation>
    <scope>NUCLEOTIDE SEQUENCE [LARGE SCALE GENOMIC DNA]</scope>
    <source>
        <strain evidence="7 8">CPCC 100088</strain>
    </source>
</reference>
<dbReference type="InterPro" id="IPR013249">
    <property type="entry name" value="RNA_pol_sigma70_r4_t2"/>
</dbReference>
<dbReference type="SUPFAM" id="SSF88659">
    <property type="entry name" value="Sigma3 and sigma4 domains of RNA polymerase sigma factors"/>
    <property type="match status" value="1"/>
</dbReference>
<keyword evidence="2" id="KW-0805">Transcription regulation</keyword>
<dbReference type="SUPFAM" id="SSF88946">
    <property type="entry name" value="Sigma2 domain of RNA polymerase sigma factors"/>
    <property type="match status" value="1"/>
</dbReference>
<dbReference type="Gene3D" id="1.10.10.10">
    <property type="entry name" value="Winged helix-like DNA-binding domain superfamily/Winged helix DNA-binding domain"/>
    <property type="match status" value="1"/>
</dbReference>
<organism evidence="7 8">
    <name type="scientific">Thioclava kandeliae</name>
    <dbReference type="NCBI Taxonomy" id="3070818"/>
    <lineage>
        <taxon>Bacteria</taxon>
        <taxon>Pseudomonadati</taxon>
        <taxon>Pseudomonadota</taxon>
        <taxon>Alphaproteobacteria</taxon>
        <taxon>Rhodobacterales</taxon>
        <taxon>Paracoccaceae</taxon>
        <taxon>Thioclava</taxon>
    </lineage>
</organism>
<evidence type="ECO:0000256" key="2">
    <source>
        <dbReference type="ARBA" id="ARBA00023015"/>
    </source>
</evidence>